<proteinExistence type="predicted"/>
<keyword evidence="2" id="KW-0540">Nuclease</keyword>
<gene>
    <name evidence="2" type="ORF">ACFPFM_11315</name>
</gene>
<dbReference type="PANTHER" id="PTHR24094:SF15">
    <property type="entry name" value="AMP-DEPENDENT SYNTHETASE_LIGASE DOMAIN-CONTAINING PROTEIN-RELATED"/>
    <property type="match status" value="1"/>
</dbReference>
<dbReference type="GO" id="GO:0004519">
    <property type="term" value="F:endonuclease activity"/>
    <property type="evidence" value="ECO:0007669"/>
    <property type="project" value="UniProtKB-KW"/>
</dbReference>
<sequence length="216" mass="23893">MTAAVCMTVATVSPGAVHAETTARDDIRTGVPLRLAVQRLAVTDEQREGYERTKFKHWIDADKDGCNTRVEVLLEEAVEAPEITGRCTLDGGRWYSFYDDVHVDGPKGLDIDHMVPLAEAWDSGAYDWTPQRRQDYANDLGEPVALLAVTARSNRSKSDQDPTTWLPPYEGALCRYVGAWVSVKTRWSLTVDQAERDVLAAKAEGCPDEQVAVEPA</sequence>
<accession>A0ABV9XYW7</accession>
<feature type="domain" description="GmrSD restriction endonucleases C-terminal" evidence="1">
    <location>
        <begin position="103"/>
        <end position="201"/>
    </location>
</feature>
<evidence type="ECO:0000259" key="1">
    <source>
        <dbReference type="Pfam" id="PF07510"/>
    </source>
</evidence>
<dbReference type="Proteomes" id="UP001595833">
    <property type="component" value="Unassembled WGS sequence"/>
</dbReference>
<keyword evidence="3" id="KW-1185">Reference proteome</keyword>
<dbReference type="EMBL" id="JBHSJB010000010">
    <property type="protein sequence ID" value="MFC5054344.1"/>
    <property type="molecule type" value="Genomic_DNA"/>
</dbReference>
<dbReference type="RefSeq" id="WP_344041662.1">
    <property type="nucleotide sequence ID" value="NZ_BAAAKE010000029.1"/>
</dbReference>
<keyword evidence="2" id="KW-0378">Hydrolase</keyword>
<dbReference type="Pfam" id="PF07510">
    <property type="entry name" value="GmrSD_C"/>
    <property type="match status" value="1"/>
</dbReference>
<name>A0ABV9XYW7_9PSEU</name>
<evidence type="ECO:0000313" key="3">
    <source>
        <dbReference type="Proteomes" id="UP001595833"/>
    </source>
</evidence>
<organism evidence="2 3">
    <name type="scientific">Saccharothrix xinjiangensis</name>
    <dbReference type="NCBI Taxonomy" id="204798"/>
    <lineage>
        <taxon>Bacteria</taxon>
        <taxon>Bacillati</taxon>
        <taxon>Actinomycetota</taxon>
        <taxon>Actinomycetes</taxon>
        <taxon>Pseudonocardiales</taxon>
        <taxon>Pseudonocardiaceae</taxon>
        <taxon>Saccharothrix</taxon>
    </lineage>
</organism>
<keyword evidence="2" id="KW-0255">Endonuclease</keyword>
<dbReference type="InterPro" id="IPR011089">
    <property type="entry name" value="GmrSD_C"/>
</dbReference>
<comment type="caution">
    <text evidence="2">The sequence shown here is derived from an EMBL/GenBank/DDBJ whole genome shotgun (WGS) entry which is preliminary data.</text>
</comment>
<reference evidence="3" key="1">
    <citation type="journal article" date="2019" name="Int. J. Syst. Evol. Microbiol.">
        <title>The Global Catalogue of Microorganisms (GCM) 10K type strain sequencing project: providing services to taxonomists for standard genome sequencing and annotation.</title>
        <authorList>
            <consortium name="The Broad Institute Genomics Platform"/>
            <consortium name="The Broad Institute Genome Sequencing Center for Infectious Disease"/>
            <person name="Wu L."/>
            <person name="Ma J."/>
        </authorList>
    </citation>
    <scope>NUCLEOTIDE SEQUENCE [LARGE SCALE GENOMIC DNA]</scope>
    <source>
        <strain evidence="3">KCTC 12848</strain>
    </source>
</reference>
<protein>
    <submittedName>
        <fullName evidence="2">HNH endonuclease family protein</fullName>
    </submittedName>
</protein>
<dbReference type="PANTHER" id="PTHR24094">
    <property type="entry name" value="SECRETED PROTEIN"/>
    <property type="match status" value="1"/>
</dbReference>
<evidence type="ECO:0000313" key="2">
    <source>
        <dbReference type="EMBL" id="MFC5054344.1"/>
    </source>
</evidence>